<gene>
    <name evidence="2" type="ORF">MGAL_10B008124</name>
</gene>
<comment type="caution">
    <text evidence="2">The sequence shown here is derived from an EMBL/GenBank/DDBJ whole genome shotgun (WGS) entry which is preliminary data.</text>
</comment>
<accession>A0A8B6EVE6</accession>
<dbReference type="Proteomes" id="UP000596742">
    <property type="component" value="Unassembled WGS sequence"/>
</dbReference>
<evidence type="ECO:0000313" key="2">
    <source>
        <dbReference type="EMBL" id="VDI39210.1"/>
    </source>
</evidence>
<protein>
    <submittedName>
        <fullName evidence="2">Uncharacterized protein</fullName>
    </submittedName>
</protein>
<evidence type="ECO:0000313" key="3">
    <source>
        <dbReference type="Proteomes" id="UP000596742"/>
    </source>
</evidence>
<dbReference type="AlphaFoldDB" id="A0A8B6EVE6"/>
<dbReference type="EMBL" id="UYJE01005659">
    <property type="protein sequence ID" value="VDI39210.1"/>
    <property type="molecule type" value="Genomic_DNA"/>
</dbReference>
<sequence>MFGVMLSLLGVSLLMLLLSFSRLLPTSKIQSDINYKSAENIHTDNSSAANNKLAGNSSAVNTTFKQNSDINESTPLLS</sequence>
<proteinExistence type="predicted"/>
<organism evidence="2 3">
    <name type="scientific">Mytilus galloprovincialis</name>
    <name type="common">Mediterranean mussel</name>
    <dbReference type="NCBI Taxonomy" id="29158"/>
    <lineage>
        <taxon>Eukaryota</taxon>
        <taxon>Metazoa</taxon>
        <taxon>Spiralia</taxon>
        <taxon>Lophotrochozoa</taxon>
        <taxon>Mollusca</taxon>
        <taxon>Bivalvia</taxon>
        <taxon>Autobranchia</taxon>
        <taxon>Pteriomorphia</taxon>
        <taxon>Mytilida</taxon>
        <taxon>Mytiloidea</taxon>
        <taxon>Mytilidae</taxon>
        <taxon>Mytilinae</taxon>
        <taxon>Mytilus</taxon>
    </lineage>
</organism>
<feature type="signal peptide" evidence="1">
    <location>
        <begin position="1"/>
        <end position="21"/>
    </location>
</feature>
<feature type="chain" id="PRO_5036242708" evidence="1">
    <location>
        <begin position="22"/>
        <end position="78"/>
    </location>
</feature>
<name>A0A8B6EVE6_MYTGA</name>
<reference evidence="2" key="1">
    <citation type="submission" date="2018-11" db="EMBL/GenBank/DDBJ databases">
        <authorList>
            <person name="Alioto T."/>
            <person name="Alioto T."/>
        </authorList>
    </citation>
    <scope>NUCLEOTIDE SEQUENCE</scope>
</reference>
<dbReference type="EMBL" id="UYJE01005659">
    <property type="protein sequence ID" value="VDI39208.1"/>
    <property type="molecule type" value="Genomic_DNA"/>
</dbReference>
<keyword evidence="3" id="KW-1185">Reference proteome</keyword>
<evidence type="ECO:0000256" key="1">
    <source>
        <dbReference type="SAM" id="SignalP"/>
    </source>
</evidence>
<keyword evidence="1" id="KW-0732">Signal</keyword>